<feature type="compositionally biased region" description="Gly residues" evidence="7">
    <location>
        <begin position="164"/>
        <end position="179"/>
    </location>
</feature>
<keyword evidence="5" id="KW-0378">Hydrolase</keyword>
<evidence type="ECO:0000256" key="1">
    <source>
        <dbReference type="ARBA" id="ARBA00022679"/>
    </source>
</evidence>
<comment type="caution">
    <text evidence="9">The sequence shown here is derived from an EMBL/GenBank/DDBJ whole genome shotgun (WGS) entry which is preliminary data.</text>
</comment>
<dbReference type="GO" id="GO:0003964">
    <property type="term" value="F:RNA-directed DNA polymerase activity"/>
    <property type="evidence" value="ECO:0007669"/>
    <property type="project" value="UniProtKB-KW"/>
</dbReference>
<accession>A0A388KSE0</accession>
<evidence type="ECO:0000256" key="2">
    <source>
        <dbReference type="ARBA" id="ARBA00022695"/>
    </source>
</evidence>
<keyword evidence="3" id="KW-0540">Nuclease</keyword>
<dbReference type="InterPro" id="IPR043502">
    <property type="entry name" value="DNA/RNA_pol_sf"/>
</dbReference>
<dbReference type="PANTHER" id="PTHR37984:SF5">
    <property type="entry name" value="PROTEIN NYNRIN-LIKE"/>
    <property type="match status" value="1"/>
</dbReference>
<evidence type="ECO:0000256" key="5">
    <source>
        <dbReference type="ARBA" id="ARBA00022801"/>
    </source>
</evidence>
<dbReference type="InterPro" id="IPR041373">
    <property type="entry name" value="RT_RNaseH"/>
</dbReference>
<evidence type="ECO:0000256" key="6">
    <source>
        <dbReference type="ARBA" id="ARBA00022918"/>
    </source>
</evidence>
<dbReference type="FunFam" id="3.10.20.370:FF:000001">
    <property type="entry name" value="Retrovirus-related Pol polyprotein from transposon 17.6-like protein"/>
    <property type="match status" value="1"/>
</dbReference>
<dbReference type="InterPro" id="IPR050951">
    <property type="entry name" value="Retrovirus_Pol_polyprotein"/>
</dbReference>
<dbReference type="Proteomes" id="UP000265515">
    <property type="component" value="Unassembled WGS sequence"/>
</dbReference>
<keyword evidence="6" id="KW-0695">RNA-directed DNA polymerase</keyword>
<proteinExistence type="predicted"/>
<dbReference type="OrthoDB" id="1430630at2759"/>
<dbReference type="EMBL" id="BFEA01000174">
    <property type="protein sequence ID" value="GBG72956.1"/>
    <property type="molecule type" value="Genomic_DNA"/>
</dbReference>
<dbReference type="STRING" id="69332.A0A388KSE0"/>
<name>A0A388KSE0_CHABU</name>
<keyword evidence="10" id="KW-1185">Reference proteome</keyword>
<dbReference type="Gramene" id="GBG72956">
    <property type="protein sequence ID" value="GBG72956"/>
    <property type="gene ID" value="CBR_g12675"/>
</dbReference>
<dbReference type="Pfam" id="PF17917">
    <property type="entry name" value="RT_RNaseH"/>
    <property type="match status" value="1"/>
</dbReference>
<feature type="region of interest" description="Disordered" evidence="7">
    <location>
        <begin position="233"/>
        <end position="281"/>
    </location>
</feature>
<keyword evidence="1" id="KW-0808">Transferase</keyword>
<keyword evidence="2" id="KW-0548">Nucleotidyltransferase</keyword>
<evidence type="ECO:0000256" key="4">
    <source>
        <dbReference type="ARBA" id="ARBA00022759"/>
    </source>
</evidence>
<evidence type="ECO:0000313" key="9">
    <source>
        <dbReference type="EMBL" id="GBG72956.1"/>
    </source>
</evidence>
<dbReference type="SUPFAM" id="SSF56672">
    <property type="entry name" value="DNA/RNA polymerases"/>
    <property type="match status" value="1"/>
</dbReference>
<reference evidence="9 10" key="1">
    <citation type="journal article" date="2018" name="Cell">
        <title>The Chara Genome: Secondary Complexity and Implications for Plant Terrestrialization.</title>
        <authorList>
            <person name="Nishiyama T."/>
            <person name="Sakayama H."/>
            <person name="Vries J.D."/>
            <person name="Buschmann H."/>
            <person name="Saint-Marcoux D."/>
            <person name="Ullrich K.K."/>
            <person name="Haas F.B."/>
            <person name="Vanderstraeten L."/>
            <person name="Becker D."/>
            <person name="Lang D."/>
            <person name="Vosolsobe S."/>
            <person name="Rombauts S."/>
            <person name="Wilhelmsson P.K.I."/>
            <person name="Janitza P."/>
            <person name="Kern R."/>
            <person name="Heyl A."/>
            <person name="Rumpler F."/>
            <person name="Villalobos L.I.A.C."/>
            <person name="Clay J.M."/>
            <person name="Skokan R."/>
            <person name="Toyoda A."/>
            <person name="Suzuki Y."/>
            <person name="Kagoshima H."/>
            <person name="Schijlen E."/>
            <person name="Tajeshwar N."/>
            <person name="Catarino B."/>
            <person name="Hetherington A.J."/>
            <person name="Saltykova A."/>
            <person name="Bonnot C."/>
            <person name="Breuninger H."/>
            <person name="Symeonidi A."/>
            <person name="Radhakrishnan G.V."/>
            <person name="Van Nieuwerburgh F."/>
            <person name="Deforce D."/>
            <person name="Chang C."/>
            <person name="Karol K.G."/>
            <person name="Hedrich R."/>
            <person name="Ulvskov P."/>
            <person name="Glockner G."/>
            <person name="Delwiche C.F."/>
            <person name="Petrasek J."/>
            <person name="Van de Peer Y."/>
            <person name="Friml J."/>
            <person name="Beilby M."/>
            <person name="Dolan L."/>
            <person name="Kohara Y."/>
            <person name="Sugano S."/>
            <person name="Fujiyama A."/>
            <person name="Delaux P.-M."/>
            <person name="Quint M."/>
            <person name="TheiBen G."/>
            <person name="Hagemann M."/>
            <person name="Harholt J."/>
            <person name="Dunand C."/>
            <person name="Zachgo S."/>
            <person name="Langdale J."/>
            <person name="Maumus F."/>
            <person name="Straeten D.V.D."/>
            <person name="Gould S.B."/>
            <person name="Rensing S.A."/>
        </authorList>
    </citation>
    <scope>NUCLEOTIDE SEQUENCE [LARGE SCALE GENOMIC DNA]</scope>
    <source>
        <strain evidence="9 10">S276</strain>
    </source>
</reference>
<organism evidence="9 10">
    <name type="scientific">Chara braunii</name>
    <name type="common">Braun's stonewort</name>
    <dbReference type="NCBI Taxonomy" id="69332"/>
    <lineage>
        <taxon>Eukaryota</taxon>
        <taxon>Viridiplantae</taxon>
        <taxon>Streptophyta</taxon>
        <taxon>Charophyceae</taxon>
        <taxon>Charales</taxon>
        <taxon>Characeae</taxon>
        <taxon>Chara</taxon>
    </lineage>
</organism>
<feature type="domain" description="Reverse transcriptase RNase H-like" evidence="8">
    <location>
        <begin position="26"/>
        <end position="129"/>
    </location>
</feature>
<gene>
    <name evidence="9" type="ORF">CBR_g12675</name>
</gene>
<evidence type="ECO:0000256" key="3">
    <source>
        <dbReference type="ARBA" id="ARBA00022722"/>
    </source>
</evidence>
<feature type="compositionally biased region" description="Basic and acidic residues" evidence="7">
    <location>
        <begin position="180"/>
        <end position="192"/>
    </location>
</feature>
<sequence>MSPKELDELRTQLDEMLERPSSSPYDPSLHFVVTTDASQYGIGVVLQQEDGNGYMPVEFMSRRLPNEKVAAATYERELFALREALDHWRHYLLGRHFKVYSDHETLRWLKTQARMTPKLTRWAAEIDQYDFELKPVKDRSISFKISTLLHTRKKERGKAKGGRRVGGGGWRSGRRVGGSDGRHRLAEREASGRRRRAAEVGGAGGEWAEAMGGRGWRSGRRVAGGDGRRRLAEREASGRRRWAAEVGGAGGEWAEAMGDGGWRSGREWAEAMGSGGWRSGR</sequence>
<dbReference type="GO" id="GO:0016787">
    <property type="term" value="F:hydrolase activity"/>
    <property type="evidence" value="ECO:0007669"/>
    <property type="project" value="UniProtKB-KW"/>
</dbReference>
<protein>
    <recommendedName>
        <fullName evidence="8">Reverse transcriptase RNase H-like domain-containing protein</fullName>
    </recommendedName>
</protein>
<feature type="compositionally biased region" description="Basic residues" evidence="7">
    <location>
        <begin position="153"/>
        <end position="163"/>
    </location>
</feature>
<dbReference type="PANTHER" id="PTHR37984">
    <property type="entry name" value="PROTEIN CBG26694"/>
    <property type="match status" value="1"/>
</dbReference>
<evidence type="ECO:0000256" key="7">
    <source>
        <dbReference type="SAM" id="MobiDB-lite"/>
    </source>
</evidence>
<dbReference type="AlphaFoldDB" id="A0A388KSE0"/>
<evidence type="ECO:0000313" key="10">
    <source>
        <dbReference type="Proteomes" id="UP000265515"/>
    </source>
</evidence>
<dbReference type="Gene3D" id="3.10.20.370">
    <property type="match status" value="1"/>
</dbReference>
<keyword evidence="4" id="KW-0255">Endonuclease</keyword>
<dbReference type="GO" id="GO:0004519">
    <property type="term" value="F:endonuclease activity"/>
    <property type="evidence" value="ECO:0007669"/>
    <property type="project" value="UniProtKB-KW"/>
</dbReference>
<feature type="region of interest" description="Disordered" evidence="7">
    <location>
        <begin position="153"/>
        <end position="195"/>
    </location>
</feature>
<dbReference type="CDD" id="cd09274">
    <property type="entry name" value="RNase_HI_RT_Ty3"/>
    <property type="match status" value="1"/>
</dbReference>
<evidence type="ECO:0000259" key="8">
    <source>
        <dbReference type="Pfam" id="PF17917"/>
    </source>
</evidence>